<keyword evidence="5 13" id="KW-0808">Transferase</keyword>
<dbReference type="Pfam" id="PF00078">
    <property type="entry name" value="RVT_1"/>
    <property type="match status" value="1"/>
</dbReference>
<dbReference type="Gene3D" id="1.10.357.90">
    <property type="match status" value="1"/>
</dbReference>
<evidence type="ECO:0000313" key="16">
    <source>
        <dbReference type="EMBL" id="CEF97648.1"/>
    </source>
</evidence>
<keyword evidence="10 13" id="KW-0695">RNA-directed DNA polymerase</keyword>
<evidence type="ECO:0000259" key="15">
    <source>
        <dbReference type="PROSITE" id="PS50878"/>
    </source>
</evidence>
<accession>A0A090N379</accession>
<dbReference type="EMBL" id="CAID01000004">
    <property type="protein sequence ID" value="CEF97648.1"/>
    <property type="molecule type" value="Genomic_DNA"/>
</dbReference>
<evidence type="ECO:0000256" key="2">
    <source>
        <dbReference type="ARBA" id="ARBA00012493"/>
    </source>
</evidence>
<feature type="region of interest" description="Disordered" evidence="14">
    <location>
        <begin position="241"/>
        <end position="274"/>
    </location>
</feature>
<keyword evidence="11 13" id="KW-0539">Nucleus</keyword>
<dbReference type="CDD" id="cd01648">
    <property type="entry name" value="TERT"/>
    <property type="match status" value="1"/>
</dbReference>
<dbReference type="FunCoup" id="A0A090N379">
    <property type="interactions" value="118"/>
</dbReference>
<feature type="compositionally biased region" description="Basic and acidic residues" evidence="14">
    <location>
        <begin position="254"/>
        <end position="265"/>
    </location>
</feature>
<protein>
    <recommendedName>
        <fullName evidence="3 13">Telomerase reverse transcriptase</fullName>
        <ecNumber evidence="2 13">2.7.7.49</ecNumber>
    </recommendedName>
    <alternativeName>
        <fullName evidence="13">Telomerase catalytic subunit</fullName>
    </alternativeName>
</protein>
<evidence type="ECO:0000256" key="7">
    <source>
        <dbReference type="ARBA" id="ARBA00022723"/>
    </source>
</evidence>
<dbReference type="RefSeq" id="XP_022838809.1">
    <property type="nucleotide sequence ID" value="XM_022984552.1"/>
</dbReference>
<keyword evidence="8 13" id="KW-0460">Magnesium</keyword>
<comment type="subcellular location">
    <subcellularLocation>
        <location evidence="13">Nucleus</location>
    </subcellularLocation>
    <subcellularLocation>
        <location evidence="13">Chromosome</location>
        <location evidence="13">Telomere</location>
    </subcellularLocation>
</comment>
<reference evidence="16 17" key="2">
    <citation type="journal article" date="2014" name="BMC Genomics">
        <title>An improved genome of the model marine alga Ostreococcus tauri unfolds by assessing Illumina de novo assemblies.</title>
        <authorList>
            <person name="Blanc-Mathieu R."/>
            <person name="Verhelst B."/>
            <person name="Derelle E."/>
            <person name="Rombauts S."/>
            <person name="Bouget F.Y."/>
            <person name="Carre I."/>
            <person name="Chateau A."/>
            <person name="Eyre-Walker A."/>
            <person name="Grimsley N."/>
            <person name="Moreau H."/>
            <person name="Piegu B."/>
            <person name="Rivals E."/>
            <person name="Schackwitz W."/>
            <person name="Van de Peer Y."/>
            <person name="Piganeau G."/>
        </authorList>
    </citation>
    <scope>NUCLEOTIDE SEQUENCE [LARGE SCALE GENOMIC DNA]</scope>
    <source>
        <strain evidence="17">OTTH 0595 / CCAP 157/2 / RCC745</strain>
    </source>
</reference>
<keyword evidence="9 13" id="KW-0779">Telomere</keyword>
<comment type="similarity">
    <text evidence="1 13">Belongs to the reverse transcriptase family. Telomerase subfamily.</text>
</comment>
<evidence type="ECO:0000256" key="9">
    <source>
        <dbReference type="ARBA" id="ARBA00022895"/>
    </source>
</evidence>
<keyword evidence="6 13" id="KW-0548">Nucleotidyltransferase</keyword>
<evidence type="ECO:0000313" key="17">
    <source>
        <dbReference type="Proteomes" id="UP000009170"/>
    </source>
</evidence>
<dbReference type="InterPro" id="IPR049139">
    <property type="entry name" value="TERT_C"/>
</dbReference>
<dbReference type="Gene3D" id="1.10.132.70">
    <property type="match status" value="1"/>
</dbReference>
<evidence type="ECO:0000256" key="5">
    <source>
        <dbReference type="ARBA" id="ARBA00022679"/>
    </source>
</evidence>
<evidence type="ECO:0000256" key="4">
    <source>
        <dbReference type="ARBA" id="ARBA00022454"/>
    </source>
</evidence>
<gene>
    <name evidence="16" type="ORF">OT_ostta04g03490</name>
</gene>
<dbReference type="GO" id="GO:0070034">
    <property type="term" value="F:telomerase RNA binding"/>
    <property type="evidence" value="ECO:0007669"/>
    <property type="project" value="TreeGrafter"/>
</dbReference>
<feature type="region of interest" description="Disordered" evidence="14">
    <location>
        <begin position="1"/>
        <end position="30"/>
    </location>
</feature>
<evidence type="ECO:0000256" key="14">
    <source>
        <dbReference type="SAM" id="MobiDB-lite"/>
    </source>
</evidence>
<dbReference type="Gene3D" id="3.30.70.2630">
    <property type="match status" value="1"/>
</dbReference>
<dbReference type="SMART" id="SM00975">
    <property type="entry name" value="Telomerase_RBD"/>
    <property type="match status" value="1"/>
</dbReference>
<dbReference type="Proteomes" id="UP000009170">
    <property type="component" value="Unassembled WGS sequence"/>
</dbReference>
<evidence type="ECO:0000256" key="11">
    <source>
        <dbReference type="ARBA" id="ARBA00023242"/>
    </source>
</evidence>
<reference evidence="17" key="1">
    <citation type="journal article" date="2006" name="Proc. Natl. Acad. Sci. U.S.A.">
        <title>Genome analysis of the smallest free-living eukaryote Ostreococcus tauri unveils many unique features.</title>
        <authorList>
            <person name="Derelle E."/>
            <person name="Ferraz C."/>
            <person name="Rombauts S."/>
            <person name="Rouze P."/>
            <person name="Worden A.Z."/>
            <person name="Robbens S."/>
            <person name="Partensky F."/>
            <person name="Degroeve S."/>
            <person name="Echeynie S."/>
            <person name="Cooke R."/>
            <person name="Saeys Y."/>
            <person name="Wuyts J."/>
            <person name="Jabbari K."/>
            <person name="Bowler C."/>
            <person name="Panaud O."/>
            <person name="Piegu B."/>
            <person name="Ball S.G."/>
            <person name="Ral J.-P."/>
            <person name="Bouget F.-Y."/>
            <person name="Piganeau G."/>
            <person name="De Baets B."/>
            <person name="Picard A."/>
            <person name="Delseny M."/>
            <person name="Demaille J."/>
            <person name="Van de Peer Y."/>
            <person name="Moreau H."/>
        </authorList>
    </citation>
    <scope>NUCLEOTIDE SEQUENCE [LARGE SCALE GENOMIC DNA]</scope>
    <source>
        <strain evidence="17">OTTH 0595 / CCAP 157/2 / RCC745</strain>
    </source>
</reference>
<dbReference type="InterPro" id="IPR043502">
    <property type="entry name" value="DNA/RNA_pol_sf"/>
</dbReference>
<evidence type="ECO:0000256" key="6">
    <source>
        <dbReference type="ARBA" id="ARBA00022695"/>
    </source>
</evidence>
<name>A0A090N379_OSTTA</name>
<comment type="function">
    <text evidence="13">Telomerase is a ribonucleoprotein enzyme essential for the replication of chromosome termini in most eukaryotes. It elongates telomeres. It is a reverse transcriptase that adds simple sequence repeats to chromosome ends by copying a template sequence within the RNA component of the enzyme.</text>
</comment>
<dbReference type="GO" id="GO:0007004">
    <property type="term" value="P:telomere maintenance via telomerase"/>
    <property type="evidence" value="ECO:0007669"/>
    <property type="project" value="TreeGrafter"/>
</dbReference>
<organism evidence="16 17">
    <name type="scientific">Ostreococcus tauri</name>
    <name type="common">Marine green alga</name>
    <dbReference type="NCBI Taxonomy" id="70448"/>
    <lineage>
        <taxon>Eukaryota</taxon>
        <taxon>Viridiplantae</taxon>
        <taxon>Chlorophyta</taxon>
        <taxon>Mamiellophyceae</taxon>
        <taxon>Mamiellales</taxon>
        <taxon>Bathycoccaceae</taxon>
        <taxon>Ostreococcus</taxon>
    </lineage>
</organism>
<feature type="compositionally biased region" description="Basic and acidic residues" evidence="14">
    <location>
        <begin position="7"/>
        <end position="18"/>
    </location>
</feature>
<comment type="catalytic activity">
    <reaction evidence="12 13">
        <text>DNA(n) + a 2'-deoxyribonucleoside 5'-triphosphate = DNA(n+1) + diphosphate</text>
        <dbReference type="Rhea" id="RHEA:22508"/>
        <dbReference type="Rhea" id="RHEA-COMP:17339"/>
        <dbReference type="Rhea" id="RHEA-COMP:17340"/>
        <dbReference type="ChEBI" id="CHEBI:33019"/>
        <dbReference type="ChEBI" id="CHEBI:61560"/>
        <dbReference type="ChEBI" id="CHEBI:173112"/>
        <dbReference type="EC" id="2.7.7.49"/>
    </reaction>
</comment>
<dbReference type="SUPFAM" id="SSF56672">
    <property type="entry name" value="DNA/RNA polymerases"/>
    <property type="match status" value="1"/>
</dbReference>
<keyword evidence="17" id="KW-1185">Reference proteome</keyword>
<dbReference type="OrthoDB" id="289721at2759"/>
<keyword evidence="16" id="KW-0687">Ribonucleoprotein</keyword>
<dbReference type="PANTHER" id="PTHR12066">
    <property type="entry name" value="TELOMERASE REVERSE TRANSCRIPTASE"/>
    <property type="match status" value="1"/>
</dbReference>
<dbReference type="InterPro" id="IPR021891">
    <property type="entry name" value="Telomerase_RBD"/>
</dbReference>
<dbReference type="GO" id="GO:0003720">
    <property type="term" value="F:telomerase activity"/>
    <property type="evidence" value="ECO:0007669"/>
    <property type="project" value="InterPro"/>
</dbReference>
<dbReference type="PANTHER" id="PTHR12066:SF0">
    <property type="entry name" value="TELOMERASE REVERSE TRANSCRIPTASE"/>
    <property type="match status" value="1"/>
</dbReference>
<dbReference type="Pfam" id="PF21399">
    <property type="entry name" value="TERT_C"/>
    <property type="match status" value="1"/>
</dbReference>
<dbReference type="PROSITE" id="PS50878">
    <property type="entry name" value="RT_POL"/>
    <property type="match status" value="1"/>
</dbReference>
<dbReference type="InterPro" id="IPR003545">
    <property type="entry name" value="Telomerase_RT"/>
</dbReference>
<keyword evidence="4 13" id="KW-0158">Chromosome</keyword>
<evidence type="ECO:0000256" key="10">
    <source>
        <dbReference type="ARBA" id="ARBA00022918"/>
    </source>
</evidence>
<evidence type="ECO:0000256" key="1">
    <source>
        <dbReference type="ARBA" id="ARBA00008001"/>
    </source>
</evidence>
<evidence type="ECO:0000256" key="13">
    <source>
        <dbReference type="RuleBase" id="RU365061"/>
    </source>
</evidence>
<dbReference type="EC" id="2.7.7.49" evidence="2 13"/>
<dbReference type="GO" id="GO:0042162">
    <property type="term" value="F:telomeric DNA binding"/>
    <property type="evidence" value="ECO:0007669"/>
    <property type="project" value="TreeGrafter"/>
</dbReference>
<sequence length="1216" mass="136141">MASAIQTDDRRATTEGRKRASSVDAAEESTRAKKRRRLLVAARAKPPLALVVQHARVRTLEELVEDMCAKSGRAVPVLRCAGDEPAYAETLLRRTYAFEAESAPSISGRVGEIGELNAALDVVRVAIERSFRASANPQNVLCKGMCRRLERGRDAALRGSAEVSVRCETSAYAAFKSPIWDTFCERAGVEVMIHVLLFCSVFVRVGIDRDSPLLQICGYPINNAMRKRAVSKALATSKDRAIARREARARKRQRREERSSERGADANDSTAVKSKFTPTKQLTLNPFISSVDVEEVIRLSDVYRASQVSVDEDDGTTREPSTAMAETSSTTVEVSKESEVKKKPYRKPSWLRKRIAKRNVQVKEVPTTATLGKVVNRSSSASRGNEVKIANTVYDRGVFMFRSSFTKKPGLPAGHALKSGGSSVRAARRLYLAIFKTKKLTKTSSIHKTRRAIRHANSTYRLPRKFRMSLLPALQAMIEGERRCAYSRLLNRRAPMPRKLMVSSSRVDNADADSLLSAYTSPRQVVAFVWDVIERIVPDALLGSSHTRGSLRATIRRIVSMRRYERITLHEVMQGIRTSDFTCFKATTTNKSNAGQAEASQRRMATRWIGWLLEEFIFPIIRAHFYVTDTQLHKNRIFFYRKGIWSRLVTATLQSLEGTSFKLLSAREAMTMLDRASVENNLGFSNMRFLPKGTGLRPIATLNKPTTFAVKLRKKSPALRVKKFEAINNRLKDVQDILHHEAVSNPDVMGSAVGDYKNVLLRLGPCLRTIRRQRMLGRNIKPCILATDIKGAFDNLPLESLERVATNLISSCSYQALHYAVVKHNGEAKYKKLVSSLGASGSEETPGPLYTEANRRTNTGGVAILKRESRNSIVVDAGFAKTISDANVAPLLRAHLRENIVSARGKYLLQTVGIPQGSIVSPLLCSLFYGHLEHEYRLLSEFCSDHSTVCRWMDDILVVGTDKEKAASFFRACKRSFEEHGCSLNEEKTLCNFDHGEDIQQKTFVNADGRSYIPWCGLLIDCLTLEVLVDYSRYSGEFVREAMNMPLGRKVWAQLPDRICGFIKPKCAGIFYDESINSKVIVRVNVFQLFLMAAMKTHSYVVAAGSIPGCNSVAPIALFRAIKRAVRFGQILIRRQSAVARAHCGSVGEMSNSHIEFLAIKAFLRILGQKQSRYTRVIQLLNSRLTSNDMKRSSRNALLARAMDPSRHMIFSHIRF</sequence>
<dbReference type="PRINTS" id="PR01365">
    <property type="entry name" value="TELOMERASERT"/>
</dbReference>
<dbReference type="Pfam" id="PF12009">
    <property type="entry name" value="Telomerase_RBD"/>
    <property type="match status" value="1"/>
</dbReference>
<feature type="domain" description="Reverse transcriptase" evidence="15">
    <location>
        <begin position="671"/>
        <end position="1020"/>
    </location>
</feature>
<keyword evidence="7 13" id="KW-0479">Metal-binding</keyword>
<dbReference type="GeneID" id="9833243"/>
<dbReference type="GO" id="GO:0046872">
    <property type="term" value="F:metal ion binding"/>
    <property type="evidence" value="ECO:0007669"/>
    <property type="project" value="UniProtKB-KW"/>
</dbReference>
<dbReference type="GO" id="GO:0000333">
    <property type="term" value="C:telomerase catalytic core complex"/>
    <property type="evidence" value="ECO:0007669"/>
    <property type="project" value="TreeGrafter"/>
</dbReference>
<dbReference type="InParanoid" id="A0A090N379"/>
<proteinExistence type="inferred from homology"/>
<dbReference type="AlphaFoldDB" id="A0A090N379"/>
<dbReference type="KEGG" id="ota:OT_ostta04g03490"/>
<feature type="region of interest" description="Disordered" evidence="14">
    <location>
        <begin position="310"/>
        <end position="340"/>
    </location>
</feature>
<dbReference type="InterPro" id="IPR000477">
    <property type="entry name" value="RT_dom"/>
</dbReference>
<dbReference type="GO" id="GO:0000781">
    <property type="term" value="C:chromosome, telomeric region"/>
    <property type="evidence" value="ECO:0007669"/>
    <property type="project" value="UniProtKB-SubCell"/>
</dbReference>
<dbReference type="STRING" id="70448.A0A090N379"/>
<comment type="caution">
    <text evidence="16">The sequence shown here is derived from an EMBL/GenBank/DDBJ whole genome shotgun (WGS) entry which is preliminary data.</text>
</comment>
<evidence type="ECO:0000256" key="3">
    <source>
        <dbReference type="ARBA" id="ARBA00016182"/>
    </source>
</evidence>
<evidence type="ECO:0000256" key="8">
    <source>
        <dbReference type="ARBA" id="ARBA00022842"/>
    </source>
</evidence>
<evidence type="ECO:0000256" key="12">
    <source>
        <dbReference type="ARBA" id="ARBA00048173"/>
    </source>
</evidence>